<protein>
    <submittedName>
        <fullName evidence="7">ABC transporter-like protein</fullName>
    </submittedName>
</protein>
<dbReference type="PANTHER" id="PTHR30028:SF0">
    <property type="entry name" value="PROTEIN ALUMINUM SENSITIVE 3"/>
    <property type="match status" value="1"/>
</dbReference>
<dbReference type="EMBL" id="AB672727">
    <property type="protein sequence ID" value="BAL02929.1"/>
    <property type="molecule type" value="mRNA"/>
</dbReference>
<accession>G3XKT7</accession>
<evidence type="ECO:0000256" key="3">
    <source>
        <dbReference type="ARBA" id="ARBA00022692"/>
    </source>
</evidence>
<keyword evidence="5 6" id="KW-0472">Membrane</keyword>
<evidence type="ECO:0000256" key="6">
    <source>
        <dbReference type="SAM" id="Phobius"/>
    </source>
</evidence>
<dbReference type="InterPro" id="IPR005226">
    <property type="entry name" value="UPF0014_fam"/>
</dbReference>
<comment type="similarity">
    <text evidence="2">Belongs to the UPF0014 family.</text>
</comment>
<feature type="transmembrane region" description="Helical" evidence="6">
    <location>
        <begin position="198"/>
        <end position="218"/>
    </location>
</feature>
<evidence type="ECO:0000256" key="4">
    <source>
        <dbReference type="ARBA" id="ARBA00022989"/>
    </source>
</evidence>
<dbReference type="PANTHER" id="PTHR30028">
    <property type="entry name" value="UPF0014 INNER MEMBRANE PROTEIN YBBM-RELATED"/>
    <property type="match status" value="1"/>
</dbReference>
<sequence>MSDVEISIPTTGSTAESGLTWLNVAIGFTFIICDIGVSTVFRLGMGASLLVAALRCTGQLAVVATVLHQVFENKNPWTVALISFVLNLLGTFETVVNKSSRRFQHMFPVVLVGMLGSTIPISIIGSRYTMGIQPFWTPMQYIPIVGMLCGATISAVVVAVTYILKELQENKDKVEIYLAFGATRMEACRPIMIQALKLALTPLINSMSVIGIIAIPGMMTGALLGGASVQQAAKLQTIIMFMITASATLASVFITLAAVVVVVDEQHRVRGERISGKSGGWLNIKQLSFRKMMGWIKEKLHREPKLFAAEEEEERLLMNTLS</sequence>
<keyword evidence="4 6" id="KW-1133">Transmembrane helix</keyword>
<name>G3XKT7_PHOMI</name>
<feature type="transmembrane region" description="Helical" evidence="6">
    <location>
        <begin position="20"/>
        <end position="41"/>
    </location>
</feature>
<evidence type="ECO:0000256" key="1">
    <source>
        <dbReference type="ARBA" id="ARBA00004141"/>
    </source>
</evidence>
<gene>
    <name evidence="7" type="primary">pdi99</name>
</gene>
<dbReference type="AlphaFoldDB" id="G3XKT7"/>
<dbReference type="Pfam" id="PF03649">
    <property type="entry name" value="UPF0014"/>
    <property type="match status" value="1"/>
</dbReference>
<feature type="transmembrane region" description="Helical" evidence="6">
    <location>
        <begin position="141"/>
        <end position="164"/>
    </location>
</feature>
<evidence type="ECO:0000313" key="7">
    <source>
        <dbReference type="EMBL" id="BAL02929.1"/>
    </source>
</evidence>
<dbReference type="GO" id="GO:0005886">
    <property type="term" value="C:plasma membrane"/>
    <property type="evidence" value="ECO:0007669"/>
    <property type="project" value="TreeGrafter"/>
</dbReference>
<organism evidence="7">
    <name type="scientific">Pholiota microspora</name>
    <name type="common">White-rot fungus</name>
    <name type="synonym">Pholiota nameko</name>
    <dbReference type="NCBI Taxonomy" id="1538424"/>
    <lineage>
        <taxon>Eukaryota</taxon>
        <taxon>Fungi</taxon>
        <taxon>Dikarya</taxon>
        <taxon>Basidiomycota</taxon>
        <taxon>Agaricomycotina</taxon>
        <taxon>Agaricomycetes</taxon>
        <taxon>Agaricomycetidae</taxon>
        <taxon>Agaricales</taxon>
        <taxon>Agaricineae</taxon>
        <taxon>Strophariaceae</taxon>
        <taxon>Pholiota</taxon>
    </lineage>
</organism>
<feature type="transmembrane region" description="Helical" evidence="6">
    <location>
        <begin position="238"/>
        <end position="263"/>
    </location>
</feature>
<evidence type="ECO:0000256" key="2">
    <source>
        <dbReference type="ARBA" id="ARBA00005268"/>
    </source>
</evidence>
<proteinExistence type="evidence at transcript level"/>
<feature type="transmembrane region" description="Helical" evidence="6">
    <location>
        <begin position="77"/>
        <end position="96"/>
    </location>
</feature>
<comment type="subcellular location">
    <subcellularLocation>
        <location evidence="1">Membrane</location>
        <topology evidence="1">Multi-pass membrane protein</topology>
    </subcellularLocation>
</comment>
<feature type="transmembrane region" description="Helical" evidence="6">
    <location>
        <begin position="108"/>
        <end position="129"/>
    </location>
</feature>
<keyword evidence="3 6" id="KW-0812">Transmembrane</keyword>
<evidence type="ECO:0000256" key="5">
    <source>
        <dbReference type="ARBA" id="ARBA00023136"/>
    </source>
</evidence>
<reference evidence="7" key="1">
    <citation type="submission" date="2011-09" db="EMBL/GenBank/DDBJ databases">
        <title>Phosphate deficiency-inducible genes from Pholiota nameko strain N2.</title>
        <authorList>
            <person name="Kudo T."/>
            <person name="Tasaki Y."/>
            <person name="Hara T."/>
            <person name="Joh T."/>
        </authorList>
    </citation>
    <scope>NUCLEOTIDE SEQUENCE</scope>
    <source>
        <strain evidence="7">N2</strain>
    </source>
</reference>